<accession>A0A136J5Y0</accession>
<feature type="compositionally biased region" description="Basic and acidic residues" evidence="1">
    <location>
        <begin position="67"/>
        <end position="83"/>
    </location>
</feature>
<proteinExistence type="predicted"/>
<evidence type="ECO:0000256" key="1">
    <source>
        <dbReference type="SAM" id="MobiDB-lite"/>
    </source>
</evidence>
<organism evidence="2 3">
    <name type="scientific">Microdochium bolleyi</name>
    <dbReference type="NCBI Taxonomy" id="196109"/>
    <lineage>
        <taxon>Eukaryota</taxon>
        <taxon>Fungi</taxon>
        <taxon>Dikarya</taxon>
        <taxon>Ascomycota</taxon>
        <taxon>Pezizomycotina</taxon>
        <taxon>Sordariomycetes</taxon>
        <taxon>Xylariomycetidae</taxon>
        <taxon>Xylariales</taxon>
        <taxon>Microdochiaceae</taxon>
        <taxon>Microdochium</taxon>
    </lineage>
</organism>
<dbReference type="EMBL" id="KQ964248">
    <property type="protein sequence ID" value="KXJ92595.1"/>
    <property type="molecule type" value="Genomic_DNA"/>
</dbReference>
<feature type="compositionally biased region" description="Acidic residues" evidence="1">
    <location>
        <begin position="89"/>
        <end position="111"/>
    </location>
</feature>
<keyword evidence="3" id="KW-1185">Reference proteome</keyword>
<name>A0A136J5Y0_9PEZI</name>
<dbReference type="Proteomes" id="UP000070501">
    <property type="component" value="Unassembled WGS sequence"/>
</dbReference>
<evidence type="ECO:0000313" key="3">
    <source>
        <dbReference type="Proteomes" id="UP000070501"/>
    </source>
</evidence>
<feature type="compositionally biased region" description="Basic residues" evidence="1">
    <location>
        <begin position="15"/>
        <end position="26"/>
    </location>
</feature>
<evidence type="ECO:0000313" key="2">
    <source>
        <dbReference type="EMBL" id="KXJ92595.1"/>
    </source>
</evidence>
<dbReference type="InParanoid" id="A0A136J5Y0"/>
<sequence length="127" mass="13989">MPSVKNPNGPSQNRLKARASRARKVTSKSNAGRGKSRVLKADEKRGAREGLLPTSGPRRALGKKQQQKLDRRIAKELKRKAELEGAEGGAEDEEDEGEEEMKDAAEDEEDDAKAIEEQMAMESENIS</sequence>
<dbReference type="AlphaFoldDB" id="A0A136J5Y0"/>
<feature type="compositionally biased region" description="Basic and acidic residues" evidence="1">
    <location>
        <begin position="39"/>
        <end position="48"/>
    </location>
</feature>
<feature type="compositionally biased region" description="Polar residues" evidence="1">
    <location>
        <begin position="1"/>
        <end position="14"/>
    </location>
</feature>
<dbReference type="OrthoDB" id="5422107at2759"/>
<gene>
    <name evidence="2" type="ORF">Micbo1qcDRAFT_194008</name>
</gene>
<protein>
    <submittedName>
        <fullName evidence="2">Uncharacterized protein</fullName>
    </submittedName>
</protein>
<feature type="region of interest" description="Disordered" evidence="1">
    <location>
        <begin position="1"/>
        <end position="127"/>
    </location>
</feature>
<reference evidence="3" key="1">
    <citation type="submission" date="2016-02" db="EMBL/GenBank/DDBJ databases">
        <title>Draft genome sequence of Microdochium bolleyi, a fungal endophyte of beachgrass.</title>
        <authorList>
            <consortium name="DOE Joint Genome Institute"/>
            <person name="David A.S."/>
            <person name="May G."/>
            <person name="Haridas S."/>
            <person name="Lim J."/>
            <person name="Wang M."/>
            <person name="Labutti K."/>
            <person name="Lipzen A."/>
            <person name="Barry K."/>
            <person name="Grigoriev I.V."/>
        </authorList>
    </citation>
    <scope>NUCLEOTIDE SEQUENCE [LARGE SCALE GENOMIC DNA]</scope>
    <source>
        <strain evidence="3">J235TASD1</strain>
    </source>
</reference>